<gene>
    <name evidence="2" type="ORF">PoB_001310500</name>
</gene>
<accession>A0AAV3YTS8</accession>
<name>A0AAV3YTS8_9GAST</name>
<feature type="region of interest" description="Disordered" evidence="1">
    <location>
        <begin position="26"/>
        <end position="48"/>
    </location>
</feature>
<evidence type="ECO:0000313" key="3">
    <source>
        <dbReference type="Proteomes" id="UP000735302"/>
    </source>
</evidence>
<evidence type="ECO:0000256" key="1">
    <source>
        <dbReference type="SAM" id="MobiDB-lite"/>
    </source>
</evidence>
<dbReference type="EMBL" id="BLXT01001552">
    <property type="protein sequence ID" value="GFN86599.1"/>
    <property type="molecule type" value="Genomic_DNA"/>
</dbReference>
<comment type="caution">
    <text evidence="2">The sequence shown here is derived from an EMBL/GenBank/DDBJ whole genome shotgun (WGS) entry which is preliminary data.</text>
</comment>
<protein>
    <submittedName>
        <fullName evidence="2">Uncharacterized protein</fullName>
    </submittedName>
</protein>
<evidence type="ECO:0000313" key="2">
    <source>
        <dbReference type="EMBL" id="GFN86599.1"/>
    </source>
</evidence>
<feature type="compositionally biased region" description="Low complexity" evidence="1">
    <location>
        <begin position="32"/>
        <end position="43"/>
    </location>
</feature>
<dbReference type="Proteomes" id="UP000735302">
    <property type="component" value="Unassembled WGS sequence"/>
</dbReference>
<dbReference type="AlphaFoldDB" id="A0AAV3YTS8"/>
<proteinExistence type="predicted"/>
<keyword evidence="3" id="KW-1185">Reference proteome</keyword>
<reference evidence="2 3" key="1">
    <citation type="journal article" date="2021" name="Elife">
        <title>Chloroplast acquisition without the gene transfer in kleptoplastic sea slugs, Plakobranchus ocellatus.</title>
        <authorList>
            <person name="Maeda T."/>
            <person name="Takahashi S."/>
            <person name="Yoshida T."/>
            <person name="Shimamura S."/>
            <person name="Takaki Y."/>
            <person name="Nagai Y."/>
            <person name="Toyoda A."/>
            <person name="Suzuki Y."/>
            <person name="Arimoto A."/>
            <person name="Ishii H."/>
            <person name="Satoh N."/>
            <person name="Nishiyama T."/>
            <person name="Hasebe M."/>
            <person name="Maruyama T."/>
            <person name="Minagawa J."/>
            <person name="Obokata J."/>
            <person name="Shigenobu S."/>
        </authorList>
    </citation>
    <scope>NUCLEOTIDE SEQUENCE [LARGE SCALE GENOMIC DNA]</scope>
</reference>
<organism evidence="2 3">
    <name type="scientific">Plakobranchus ocellatus</name>
    <dbReference type="NCBI Taxonomy" id="259542"/>
    <lineage>
        <taxon>Eukaryota</taxon>
        <taxon>Metazoa</taxon>
        <taxon>Spiralia</taxon>
        <taxon>Lophotrochozoa</taxon>
        <taxon>Mollusca</taxon>
        <taxon>Gastropoda</taxon>
        <taxon>Heterobranchia</taxon>
        <taxon>Euthyneura</taxon>
        <taxon>Panpulmonata</taxon>
        <taxon>Sacoglossa</taxon>
        <taxon>Placobranchoidea</taxon>
        <taxon>Plakobranchidae</taxon>
        <taxon>Plakobranchus</taxon>
    </lineage>
</organism>
<sequence>MPERLSRQTDSRVRLAAVRNTLESVWREPRPRQSYSSQSGGRQTESKVVLAAARRTPEYVKEMVKRIPAADAKGHICQVGPLTLKVPKLNRKHSLSALIAEIREGYLDYLLSRSSTPTGVSHVAPLSLRLATNPQMQWGSMGGLCPVKDLPPFAGLIFSPTGSHYPSHQFKNDGVTV</sequence>